<reference evidence="1 2" key="1">
    <citation type="submission" date="2018-06" db="EMBL/GenBank/DDBJ databases">
        <authorList>
            <consortium name="Pathogen Informatics"/>
            <person name="Doyle S."/>
        </authorList>
    </citation>
    <scope>NUCLEOTIDE SEQUENCE [LARGE SCALE GENOMIC DNA]</scope>
    <source>
        <strain evidence="1 2">NCTC10343</strain>
    </source>
</reference>
<dbReference type="EMBL" id="UGSC01000001">
    <property type="protein sequence ID" value="SUA70066.1"/>
    <property type="molecule type" value="Genomic_DNA"/>
</dbReference>
<dbReference type="Proteomes" id="UP000254400">
    <property type="component" value="Unassembled WGS sequence"/>
</dbReference>
<sequence length="262" mass="28982">MQPLVFDGVGSAQVYEEGGRLKFLDDKITKVTLQLQFDWDKVMGGDSGYAFHYTAKDLGDKASMEVPRYSDILAELSQGAESEKGTVQFDEVEQGFLTATEGYKLKAPTKYNGTFIDKSDRVYLKDADTGELTELTRVASTPTAEQYVVTADGKITSDVANEGKLITVTFKWSKENATRSSLSGKRRPKPFKLVHRFSLTDDRNGKEVPCQLTIWKALGGGTLDVSQERKKPTTNTLALEIMEPDITPENPNGYAVEIIFGI</sequence>
<gene>
    <name evidence="1" type="ORF">NCTC10343_02936</name>
</gene>
<name>A0A378XYJ6_PAEPO</name>
<evidence type="ECO:0000313" key="1">
    <source>
        <dbReference type="EMBL" id="SUA70066.1"/>
    </source>
</evidence>
<accession>A0A378XYJ6</accession>
<dbReference type="GeneID" id="93346310"/>
<organism evidence="1 2">
    <name type="scientific">Paenibacillus polymyxa</name>
    <name type="common">Bacillus polymyxa</name>
    <dbReference type="NCBI Taxonomy" id="1406"/>
    <lineage>
        <taxon>Bacteria</taxon>
        <taxon>Bacillati</taxon>
        <taxon>Bacillota</taxon>
        <taxon>Bacilli</taxon>
        <taxon>Bacillales</taxon>
        <taxon>Paenibacillaceae</taxon>
        <taxon>Paenibacillus</taxon>
    </lineage>
</organism>
<dbReference type="AlphaFoldDB" id="A0A378XYJ6"/>
<dbReference type="RefSeq" id="WP_019687488.1">
    <property type="nucleotide sequence ID" value="NZ_CP036496.1"/>
</dbReference>
<evidence type="ECO:0000313" key="2">
    <source>
        <dbReference type="Proteomes" id="UP000254400"/>
    </source>
</evidence>
<protein>
    <submittedName>
        <fullName evidence="1">Uncharacterized protein</fullName>
    </submittedName>
</protein>
<proteinExistence type="predicted"/>